<dbReference type="STRING" id="1542390.KX01_1292"/>
<dbReference type="RefSeq" id="WP_071664194.1">
    <property type="nucleotide sequence ID" value="NZ_CP009654.1"/>
</dbReference>
<gene>
    <name evidence="1" type="ORF">KX01_1292</name>
</gene>
<dbReference type="Proteomes" id="UP000182521">
    <property type="component" value="Chromosome"/>
</dbReference>
<dbReference type="EMBL" id="CP009654">
    <property type="protein sequence ID" value="APC97677.1"/>
    <property type="molecule type" value="Genomic_DNA"/>
</dbReference>
<evidence type="ECO:0000313" key="1">
    <source>
        <dbReference type="EMBL" id="APC97677.1"/>
    </source>
</evidence>
<accession>A0A1J0KV63</accession>
<organism evidence="1 2">
    <name type="scientific">Francisella frigiditurris</name>
    <dbReference type="NCBI Taxonomy" id="1542390"/>
    <lineage>
        <taxon>Bacteria</taxon>
        <taxon>Pseudomonadati</taxon>
        <taxon>Pseudomonadota</taxon>
        <taxon>Gammaproteobacteria</taxon>
        <taxon>Thiotrichales</taxon>
        <taxon>Francisellaceae</taxon>
        <taxon>Francisella</taxon>
    </lineage>
</organism>
<keyword evidence="2" id="KW-1185">Reference proteome</keyword>
<name>A0A1J0KV63_9GAMM</name>
<dbReference type="AlphaFoldDB" id="A0A1J0KV63"/>
<sequence length="584" mass="69659">MKNTIEVYLELFSLESEQPIKNIVKLSHLCIDIYPWGFKGEIDAIIFLSLDENIFNKILKHNFSIKLTIKIYNGNGNIKKYSFIGFTYKKIRKVQLKKNKDYLEFKIKIQFKDFLQAVWQNHRILKAYKDKSIYKIISDNLFSYNKCNINDDDNLLQDVNKQIFVVTSKKRSFYDFFVEELKKSNLTFIYNYDDFASEYNLKEGDKEDDDKKIEYTIKRTLDRDFIKNEDYILNKKDKYLYNGPNFKRFMLNLTSDDTNKLDLCDKVESFYKDIYSDIPFIAKNINFSQNNKKYFEKKMILKNQINYQTNFFFNTSLAIKEDFMHSDKIDYFFPIKDKIFINFDPYEYVKFSKRNLTVNNKEKEIVDTICDSYLPQKAKEAYIFKKVVNNKSYAQDVIPKYKKHKPLKVTAEIIASNNKNESIRDYCFFDSNGKKTEFIEQVILLKTNKKINFDEDSISTSLYQVLLPKVVLDNENSSFFAIADSTKMLANSFKPLRENDLVYVEIISPKVLRITKLLHTKVNKQDNKNNYTQYEVFGEKNNNYLEYFSNETESFGLRTERENNDIRELKADSEEFVMRFIDLE</sequence>
<dbReference type="KEGG" id="frc:KX01_1292"/>
<reference evidence="2" key="1">
    <citation type="submission" date="2014-10" db="EMBL/GenBank/DDBJ databases">
        <authorList>
            <person name="Kuske C.R."/>
            <person name="Challacombe J.F."/>
            <person name="Daligault H.E."/>
            <person name="Davenport K.W."/>
            <person name="Johnson S.L."/>
            <person name="Siddaramappa S."/>
            <person name="Petersen J.M."/>
        </authorList>
    </citation>
    <scope>NUCLEOTIDE SEQUENCE [LARGE SCALE GENOMIC DNA]</scope>
    <source>
        <strain evidence="2">CA97-1460</strain>
    </source>
</reference>
<protein>
    <submittedName>
        <fullName evidence="1">Uncharacterized protein</fullName>
    </submittedName>
</protein>
<proteinExistence type="predicted"/>
<evidence type="ECO:0000313" key="2">
    <source>
        <dbReference type="Proteomes" id="UP000182521"/>
    </source>
</evidence>